<accession>C7DG07</accession>
<evidence type="ECO:0000256" key="1">
    <source>
        <dbReference type="SAM" id="Phobius"/>
    </source>
</evidence>
<proteinExistence type="predicted"/>
<feature type="transmembrane region" description="Helical" evidence="1">
    <location>
        <begin position="130"/>
        <end position="152"/>
    </location>
</feature>
<dbReference type="AlphaFoldDB" id="C7DG07"/>
<reference evidence="2 3" key="2">
    <citation type="journal article" date="2010" name="Proc. Natl. Acad. Sci. U.S.A.">
        <title>Enigmatic, ultrasmall, uncultivated Archaea.</title>
        <authorList>
            <person name="Baker B.J."/>
            <person name="Comolli L.R."/>
            <person name="Dick G.J."/>
            <person name="Hauser L.J."/>
            <person name="Hyatt D."/>
            <person name="Dill B.D."/>
            <person name="Land M.L."/>
            <person name="Verberkmoes N.C."/>
            <person name="Hettich R.L."/>
            <person name="Banfield J.F."/>
        </authorList>
    </citation>
    <scope>NUCLEOTIDE SEQUENCE [LARGE SCALE GENOMIC DNA]</scope>
    <source>
        <strain evidence="2">ARMAN-2</strain>
    </source>
</reference>
<organism evidence="2 3">
    <name type="scientific">Candidatus Micrarchaeum acidiphilum ARMAN-2</name>
    <dbReference type="NCBI Taxonomy" id="425595"/>
    <lineage>
        <taxon>Archaea</taxon>
        <taxon>Candidatus Micrarchaeota</taxon>
        <taxon>Candidatus Micrarchaeia</taxon>
        <taxon>Candidatus Micrarchaeales</taxon>
        <taxon>Candidatus Micrarchaeaceae</taxon>
        <taxon>Candidatus Micrarchaeum</taxon>
    </lineage>
</organism>
<keyword evidence="1" id="KW-0812">Transmembrane</keyword>
<feature type="transmembrane region" description="Helical" evidence="1">
    <location>
        <begin position="6"/>
        <end position="29"/>
    </location>
</feature>
<reference evidence="2 3" key="1">
    <citation type="journal article" date="2009" name="Genome Biol.">
        <title>Community-wide analysis of microbial genome sequence signatures.</title>
        <authorList>
            <person name="Dick G.J."/>
            <person name="Andersson A.F."/>
            <person name="Baker B.J."/>
            <person name="Simmons S.L."/>
            <person name="Thomas B.C."/>
            <person name="Yelton A.P."/>
            <person name="Banfield J.F."/>
        </authorList>
    </citation>
    <scope>NUCLEOTIDE SEQUENCE [LARGE SCALE GENOMIC DNA]</scope>
    <source>
        <strain evidence="2">ARMAN-2</strain>
    </source>
</reference>
<dbReference type="Proteomes" id="UP000332487">
    <property type="component" value="Unassembled WGS sequence"/>
</dbReference>
<name>C7DG07_MICA2</name>
<protein>
    <submittedName>
        <fullName evidence="2">Uncharacterized protein</fullName>
    </submittedName>
</protein>
<keyword evidence="3" id="KW-1185">Reference proteome</keyword>
<feature type="transmembrane region" description="Helical" evidence="1">
    <location>
        <begin position="90"/>
        <end position="110"/>
    </location>
</feature>
<dbReference type="EMBL" id="GG697235">
    <property type="protein sequence ID" value="EET90545.1"/>
    <property type="molecule type" value="Genomic_DNA"/>
</dbReference>
<evidence type="ECO:0000313" key="2">
    <source>
        <dbReference type="EMBL" id="EET90545.1"/>
    </source>
</evidence>
<gene>
    <name evidence="2" type="ORF">UNLARM2_0016</name>
</gene>
<sequence>MGISLNTIITSALIMAVFFPVIGLIGATLPNSSMSGQFNATSIEIIHDFNATYGGIVNVSAGSSCNANVSTAKNTTCNGALFGNVAEFSAFAFIVPNYGSIIMGLFQLPYLDYLSINLLASSITTTLPGVPGFLLVLFISLLMLYMSLVLILQGIFMVMKYNGLAASTGD</sequence>
<evidence type="ECO:0000313" key="3">
    <source>
        <dbReference type="Proteomes" id="UP000332487"/>
    </source>
</evidence>
<keyword evidence="1" id="KW-1133">Transmembrane helix</keyword>
<keyword evidence="1" id="KW-0472">Membrane</keyword>